<evidence type="ECO:0000256" key="3">
    <source>
        <dbReference type="ARBA" id="ARBA00022723"/>
    </source>
</evidence>
<reference evidence="8 9" key="1">
    <citation type="submission" date="2023-04" db="EMBL/GenBank/DDBJ databases">
        <title>A long-awaited taxogenomic arrangement of the family Halomonadaceae.</title>
        <authorList>
            <person name="De La Haba R."/>
            <person name="Chuvochina M."/>
            <person name="Wittouck S."/>
            <person name="Arahal D.R."/>
            <person name="Sanchez-Porro C."/>
            <person name="Hugenholtz P."/>
            <person name="Ventosa A."/>
        </authorList>
    </citation>
    <scope>NUCLEOTIDE SEQUENCE [LARGE SCALE GENOMIC DNA]</scope>
    <source>
        <strain evidence="8 9">DSM 21020</strain>
    </source>
</reference>
<keyword evidence="2 7" id="KW-0963">Cytoplasm</keyword>
<dbReference type="EC" id="3.1.3.-" evidence="7"/>
<keyword evidence="3" id="KW-0479">Metal-binding</keyword>
<dbReference type="NCBIfam" id="TIGR01656">
    <property type="entry name" value="Histidinol-ppas"/>
    <property type="match status" value="1"/>
</dbReference>
<gene>
    <name evidence="8" type="primary">gmhB</name>
    <name evidence="8" type="ORF">QC823_07895</name>
</gene>
<dbReference type="Pfam" id="PF13242">
    <property type="entry name" value="Hydrolase_like"/>
    <property type="match status" value="1"/>
</dbReference>
<evidence type="ECO:0000313" key="8">
    <source>
        <dbReference type="EMBL" id="MDR5898910.1"/>
    </source>
</evidence>
<comment type="similarity">
    <text evidence="7">Belongs to the gmhB family.</text>
</comment>
<dbReference type="InterPro" id="IPR004446">
    <property type="entry name" value="Heptose_bisP_phosphatase"/>
</dbReference>
<dbReference type="RefSeq" id="WP_309655821.1">
    <property type="nucleotide sequence ID" value="NZ_JARWAN010000010.1"/>
</dbReference>
<dbReference type="CDD" id="cd07503">
    <property type="entry name" value="HAD_HisB-N"/>
    <property type="match status" value="1"/>
</dbReference>
<dbReference type="InterPro" id="IPR036412">
    <property type="entry name" value="HAD-like_sf"/>
</dbReference>
<comment type="caution">
    <text evidence="8">The sequence shown here is derived from an EMBL/GenBank/DDBJ whole genome shotgun (WGS) entry which is preliminary data.</text>
</comment>
<evidence type="ECO:0000256" key="5">
    <source>
        <dbReference type="ARBA" id="ARBA00023277"/>
    </source>
</evidence>
<dbReference type="NCBIfam" id="NF006506">
    <property type="entry name" value="PRK08942.1"/>
    <property type="match status" value="1"/>
</dbReference>
<evidence type="ECO:0000256" key="1">
    <source>
        <dbReference type="ARBA" id="ARBA00004496"/>
    </source>
</evidence>
<dbReference type="Proteomes" id="UP001254564">
    <property type="component" value="Unassembled WGS sequence"/>
</dbReference>
<keyword evidence="5 7" id="KW-0119">Carbohydrate metabolism</keyword>
<proteinExistence type="inferred from homology"/>
<keyword evidence="9" id="KW-1185">Reference proteome</keyword>
<dbReference type="PANTHER" id="PTHR42891">
    <property type="entry name" value="D-GLYCERO-BETA-D-MANNO-HEPTOSE-1,7-BISPHOSPHATE 7-PHOSPHATASE"/>
    <property type="match status" value="1"/>
</dbReference>
<dbReference type="Gene3D" id="3.40.50.1000">
    <property type="entry name" value="HAD superfamily/HAD-like"/>
    <property type="match status" value="1"/>
</dbReference>
<dbReference type="InterPro" id="IPR023214">
    <property type="entry name" value="HAD_sf"/>
</dbReference>
<organism evidence="8 9">
    <name type="scientific">Vreelandella vilamensis</name>
    <dbReference type="NCBI Taxonomy" id="531309"/>
    <lineage>
        <taxon>Bacteria</taxon>
        <taxon>Pseudomonadati</taxon>
        <taxon>Pseudomonadota</taxon>
        <taxon>Gammaproteobacteria</taxon>
        <taxon>Oceanospirillales</taxon>
        <taxon>Halomonadaceae</taxon>
        <taxon>Vreelandella</taxon>
    </lineage>
</organism>
<evidence type="ECO:0000256" key="2">
    <source>
        <dbReference type="ARBA" id="ARBA00022490"/>
    </source>
</evidence>
<dbReference type="GO" id="GO:0034200">
    <property type="term" value="F:D-glycero-beta-D-manno-heptose 1,7-bisphosphate 7-phosphatase activity"/>
    <property type="evidence" value="ECO:0007669"/>
    <property type="project" value="UniProtKB-EC"/>
</dbReference>
<dbReference type="InterPro" id="IPR006549">
    <property type="entry name" value="HAD-SF_hydro_IIIA"/>
</dbReference>
<protein>
    <recommendedName>
        <fullName evidence="6 7">D,D-heptose 1,7-bisphosphate phosphatase</fullName>
        <ecNumber evidence="7">3.1.3.-</ecNumber>
    </recommendedName>
</protein>
<dbReference type="EMBL" id="JARWAN010000010">
    <property type="protein sequence ID" value="MDR5898910.1"/>
    <property type="molecule type" value="Genomic_DNA"/>
</dbReference>
<sequence>MSTSPEGLIILDRDGVINEDSDAYIKSLAEWIPYPSAIRAMARLSQAGYTLTVATNQSGIARGYYDETTLEAMHERLRRMVKEAGGEIAHIAYCPHGPDDGCDCRKPYPGLLRQIQRKLNLATLTGSWLVGDSLRDLQAGEAVGCHSVLVRTGKGKNTETRGEGLKNVHIFDDLGTFADWLLDKKK</sequence>
<accession>A0ABU1H3M9</accession>
<dbReference type="PANTHER" id="PTHR42891:SF1">
    <property type="entry name" value="D-GLYCERO-BETA-D-MANNO-HEPTOSE-1,7-BISPHOSPHATE 7-PHOSPHATASE"/>
    <property type="match status" value="1"/>
</dbReference>
<evidence type="ECO:0000313" key="9">
    <source>
        <dbReference type="Proteomes" id="UP001254564"/>
    </source>
</evidence>
<keyword evidence="4 7" id="KW-0378">Hydrolase</keyword>
<comment type="subcellular location">
    <subcellularLocation>
        <location evidence="1 7">Cytoplasm</location>
    </subcellularLocation>
</comment>
<name>A0ABU1H3M9_9GAMM</name>
<dbReference type="SUPFAM" id="SSF56784">
    <property type="entry name" value="HAD-like"/>
    <property type="match status" value="1"/>
</dbReference>
<evidence type="ECO:0000256" key="7">
    <source>
        <dbReference type="PIRNR" id="PIRNR004682"/>
    </source>
</evidence>
<dbReference type="NCBIfam" id="TIGR01662">
    <property type="entry name" value="HAD-SF-IIIA"/>
    <property type="match status" value="1"/>
</dbReference>
<dbReference type="PIRSF" id="PIRSF004682">
    <property type="entry name" value="GmhB"/>
    <property type="match status" value="1"/>
</dbReference>
<evidence type="ECO:0000256" key="6">
    <source>
        <dbReference type="ARBA" id="ARBA00031828"/>
    </source>
</evidence>
<evidence type="ECO:0000256" key="4">
    <source>
        <dbReference type="ARBA" id="ARBA00022801"/>
    </source>
</evidence>
<dbReference type="InterPro" id="IPR006543">
    <property type="entry name" value="Histidinol-phos"/>
</dbReference>